<dbReference type="SUPFAM" id="SSF159121">
    <property type="entry name" value="BC4932-like"/>
    <property type="match status" value="1"/>
</dbReference>
<dbReference type="Proteomes" id="UP000051236">
    <property type="component" value="Unassembled WGS sequence"/>
</dbReference>
<dbReference type="EMBL" id="AZGA01000087">
    <property type="protein sequence ID" value="KRM30769.1"/>
    <property type="molecule type" value="Genomic_DNA"/>
</dbReference>
<dbReference type="AlphaFoldDB" id="X0PPY5"/>
<dbReference type="PANTHER" id="PTHR36433">
    <property type="entry name" value="HYPOTHETICAL CYTOSOLIC PROTEIN"/>
    <property type="match status" value="1"/>
</dbReference>
<dbReference type="eggNOG" id="COG5294">
    <property type="taxonomic scope" value="Bacteria"/>
</dbReference>
<keyword evidence="2" id="KW-1185">Reference proteome</keyword>
<proteinExistence type="predicted"/>
<sequence length="121" mass="13780">MKKFLIGVGVFILVLLAAGGVFAYFYTRGTPYYTQITTTGRQFDVIDDDGVKRDIDFAYNQMAYDQDGHGKELDFNGHKSRPLKMNAYLKISYNKDRDRVLSWEQVSKADVPKAALSKLNK</sequence>
<dbReference type="STRING" id="1423734.FC83_GL001327"/>
<organism evidence="1 2">
    <name type="scientific">Agrilactobacillus composti DSM 18527 = JCM 14202</name>
    <dbReference type="NCBI Taxonomy" id="1423734"/>
    <lineage>
        <taxon>Bacteria</taxon>
        <taxon>Bacillati</taxon>
        <taxon>Bacillota</taxon>
        <taxon>Bacilli</taxon>
        <taxon>Lactobacillales</taxon>
        <taxon>Lactobacillaceae</taxon>
        <taxon>Agrilactobacillus</taxon>
    </lineage>
</organism>
<dbReference type="Pfam" id="PF06486">
    <property type="entry name" value="DUF1093"/>
    <property type="match status" value="1"/>
</dbReference>
<evidence type="ECO:0000313" key="2">
    <source>
        <dbReference type="Proteomes" id="UP000051236"/>
    </source>
</evidence>
<comment type="caution">
    <text evidence="1">The sequence shown here is derived from an EMBL/GenBank/DDBJ whole genome shotgun (WGS) entry which is preliminary data.</text>
</comment>
<dbReference type="RefSeq" id="WP_035452489.1">
    <property type="nucleotide sequence ID" value="NZ_AZGA01000087.1"/>
</dbReference>
<dbReference type="InterPro" id="IPR006542">
    <property type="entry name" value="DUF1093"/>
</dbReference>
<accession>X0PPY5</accession>
<dbReference type="OrthoDB" id="8719215at2"/>
<dbReference type="NCBIfam" id="TIGR01655">
    <property type="entry name" value="yxeA_fam"/>
    <property type="match status" value="1"/>
</dbReference>
<reference evidence="1 2" key="1">
    <citation type="journal article" date="2015" name="Genome Announc.">
        <title>Expanding the biotechnology potential of lactobacilli through comparative genomics of 213 strains and associated genera.</title>
        <authorList>
            <person name="Sun Z."/>
            <person name="Harris H.M."/>
            <person name="McCann A."/>
            <person name="Guo C."/>
            <person name="Argimon S."/>
            <person name="Zhang W."/>
            <person name="Yang X."/>
            <person name="Jeffery I.B."/>
            <person name="Cooney J.C."/>
            <person name="Kagawa T.F."/>
            <person name="Liu W."/>
            <person name="Song Y."/>
            <person name="Salvetti E."/>
            <person name="Wrobel A."/>
            <person name="Rasinkangas P."/>
            <person name="Parkhill J."/>
            <person name="Rea M.C."/>
            <person name="O'Sullivan O."/>
            <person name="Ritari J."/>
            <person name="Douillard F.P."/>
            <person name="Paul Ross R."/>
            <person name="Yang R."/>
            <person name="Briner A.E."/>
            <person name="Felis G.E."/>
            <person name="de Vos W.M."/>
            <person name="Barrangou R."/>
            <person name="Klaenhammer T.R."/>
            <person name="Caufield P.W."/>
            <person name="Cui Y."/>
            <person name="Zhang H."/>
            <person name="O'Toole P.W."/>
        </authorList>
    </citation>
    <scope>NUCLEOTIDE SEQUENCE [LARGE SCALE GENOMIC DNA]</scope>
    <source>
        <strain evidence="1 2">DSM 18527</strain>
    </source>
</reference>
<dbReference type="Gene3D" id="2.40.50.480">
    <property type="match status" value="1"/>
</dbReference>
<protein>
    <recommendedName>
        <fullName evidence="3">YxeA family protein</fullName>
    </recommendedName>
</protein>
<dbReference type="PATRIC" id="fig|1423734.3.peg.1342"/>
<evidence type="ECO:0008006" key="3">
    <source>
        <dbReference type="Google" id="ProtNLM"/>
    </source>
</evidence>
<evidence type="ECO:0000313" key="1">
    <source>
        <dbReference type="EMBL" id="KRM30769.1"/>
    </source>
</evidence>
<dbReference type="InterPro" id="IPR036166">
    <property type="entry name" value="YxeA-like_sf"/>
</dbReference>
<dbReference type="PANTHER" id="PTHR36433:SF2">
    <property type="entry name" value="YXEA FAMILY PROTEIN"/>
    <property type="match status" value="1"/>
</dbReference>
<gene>
    <name evidence="1" type="ORF">FC83_GL001327</name>
</gene>
<name>X0PPY5_9LACO</name>